<dbReference type="Proteomes" id="UP000597338">
    <property type="component" value="Unassembled WGS sequence"/>
</dbReference>
<proteinExistence type="predicted"/>
<comment type="caution">
    <text evidence="2">The sequence shown here is derived from an EMBL/GenBank/DDBJ whole genome shotgun (WGS) entry which is preliminary data.</text>
</comment>
<dbReference type="RefSeq" id="WP_188754002.1">
    <property type="nucleotide sequence ID" value="NZ_BMIK01000037.1"/>
</dbReference>
<accession>A0ABQ1MZP7</accession>
<evidence type="ECO:0000256" key="1">
    <source>
        <dbReference type="SAM" id="SignalP"/>
    </source>
</evidence>
<dbReference type="InterPro" id="IPR025905">
    <property type="entry name" value="NVEALA"/>
</dbReference>
<evidence type="ECO:0000313" key="3">
    <source>
        <dbReference type="Proteomes" id="UP000597338"/>
    </source>
</evidence>
<gene>
    <name evidence="2" type="ORF">GCM10011386_47780</name>
</gene>
<feature type="signal peptide" evidence="1">
    <location>
        <begin position="1"/>
        <end position="18"/>
    </location>
</feature>
<keyword evidence="3" id="KW-1185">Reference proteome</keyword>
<dbReference type="EMBL" id="BMIK01000037">
    <property type="protein sequence ID" value="GGC49944.1"/>
    <property type="molecule type" value="Genomic_DNA"/>
</dbReference>
<evidence type="ECO:0000313" key="2">
    <source>
        <dbReference type="EMBL" id="GGC49944.1"/>
    </source>
</evidence>
<evidence type="ECO:0008006" key="4">
    <source>
        <dbReference type="Google" id="ProtNLM"/>
    </source>
</evidence>
<organism evidence="2 3">
    <name type="scientific">Parapedobacter defluvii</name>
    <dbReference type="NCBI Taxonomy" id="2045106"/>
    <lineage>
        <taxon>Bacteria</taxon>
        <taxon>Pseudomonadati</taxon>
        <taxon>Bacteroidota</taxon>
        <taxon>Sphingobacteriia</taxon>
        <taxon>Sphingobacteriales</taxon>
        <taxon>Sphingobacteriaceae</taxon>
        <taxon>Parapedobacter</taxon>
    </lineage>
</organism>
<protein>
    <recommendedName>
        <fullName evidence="4">NVEALA family protein</fullName>
    </recommendedName>
</protein>
<dbReference type="Pfam" id="PF14055">
    <property type="entry name" value="NVEALA"/>
    <property type="match status" value="1"/>
</dbReference>
<name>A0ABQ1MZP7_9SPHI</name>
<reference evidence="3" key="1">
    <citation type="journal article" date="2019" name="Int. J. Syst. Evol. Microbiol.">
        <title>The Global Catalogue of Microorganisms (GCM) 10K type strain sequencing project: providing services to taxonomists for standard genome sequencing and annotation.</title>
        <authorList>
            <consortium name="The Broad Institute Genomics Platform"/>
            <consortium name="The Broad Institute Genome Sequencing Center for Infectious Disease"/>
            <person name="Wu L."/>
            <person name="Ma J."/>
        </authorList>
    </citation>
    <scope>NUCLEOTIDE SEQUENCE [LARGE SCALE GENOMIC DNA]</scope>
    <source>
        <strain evidence="3">CGMCC 1.15342</strain>
    </source>
</reference>
<feature type="chain" id="PRO_5045865603" description="NVEALA family protein" evidence="1">
    <location>
        <begin position="19"/>
        <end position="74"/>
    </location>
</feature>
<sequence>MRKKILVGFAVAVIAAVAALNVNFSMNEGDELSAINLSNVEALAQNESGSGHSYVHCDGHNVQCIGFGDLKCCK</sequence>
<keyword evidence="1" id="KW-0732">Signal</keyword>